<dbReference type="NCBIfam" id="NF040521">
    <property type="entry name" value="C45_proenzyme"/>
    <property type="match status" value="1"/>
</dbReference>
<proteinExistence type="predicted"/>
<protein>
    <submittedName>
        <fullName evidence="2">C45 family autoproteolytic acyltransferase/hydrolase</fullName>
    </submittedName>
</protein>
<dbReference type="EMBL" id="CP101620">
    <property type="protein sequence ID" value="UTY40615.1"/>
    <property type="molecule type" value="Genomic_DNA"/>
</dbReference>
<dbReference type="SUPFAM" id="SSF56235">
    <property type="entry name" value="N-terminal nucleophile aminohydrolases (Ntn hydrolases)"/>
    <property type="match status" value="1"/>
</dbReference>
<name>A0ABY5I6I4_9FIRM</name>
<dbReference type="Proteomes" id="UP001060112">
    <property type="component" value="Chromosome"/>
</dbReference>
<dbReference type="InterPro" id="IPR029055">
    <property type="entry name" value="Ntn_hydrolases_N"/>
</dbReference>
<dbReference type="Gene3D" id="1.10.10.2120">
    <property type="match status" value="1"/>
</dbReference>
<dbReference type="PANTHER" id="PTHR34180:SF1">
    <property type="entry name" value="BETA-ALANYL-DOPAMINE_CARCININE HYDROLASE"/>
    <property type="match status" value="1"/>
</dbReference>
<dbReference type="PANTHER" id="PTHR34180">
    <property type="entry name" value="PEPTIDASE C45"/>
    <property type="match status" value="1"/>
</dbReference>
<reference evidence="2" key="1">
    <citation type="submission" date="2022-07" db="EMBL/GenBank/DDBJ databases">
        <title>Faecal culturing of patients with breast cancer.</title>
        <authorList>
            <person name="Teng N.M.Y."/>
            <person name="Kiu R."/>
            <person name="Evans R."/>
            <person name="Baker D.J."/>
            <person name="Zenner C."/>
            <person name="Robinson S.D."/>
            <person name="Hall L.J."/>
        </authorList>
    </citation>
    <scope>NUCLEOTIDE SEQUENCE</scope>
    <source>
        <strain evidence="2">LH1062</strain>
    </source>
</reference>
<feature type="domain" description="Peptidase C45 hydrolase" evidence="1">
    <location>
        <begin position="103"/>
        <end position="316"/>
    </location>
</feature>
<evidence type="ECO:0000259" key="1">
    <source>
        <dbReference type="Pfam" id="PF03417"/>
    </source>
</evidence>
<dbReference type="Pfam" id="PF03417">
    <property type="entry name" value="AAT"/>
    <property type="match status" value="1"/>
</dbReference>
<keyword evidence="3" id="KW-1185">Reference proteome</keyword>
<accession>A0ABY5I6I4</accession>
<dbReference type="Gene3D" id="3.60.60.10">
    <property type="entry name" value="Penicillin V Acylase, Chain A"/>
    <property type="match status" value="1"/>
</dbReference>
<gene>
    <name evidence="2" type="ORF">NMU03_07550</name>
</gene>
<dbReference type="RefSeq" id="WP_290142040.1">
    <property type="nucleotide sequence ID" value="NZ_CP101620.1"/>
</dbReference>
<sequence length="327" mass="37886">MYHIRLKNTHYDAGFHYGQMLKKHGQMICEKPTFQITKEKQLFVEKCIPIYQKYYPEILDEIKGIADGQQSSYEDLLIFLLSMYCFEVNLHCTCLACVDQQNILLGRNSDFLVSLEKLCMNCLYALDDCLSFCGNTTAFVEIEDGMNEKGLAMGMTFVYPSIKKPGFNAGFLVRYCLEKCQSVKECLKFIKTVPIASYQTLTFVDASGHIAVVECCPHHVEITEAFDSSFLVATNHFEKIPHHPHIDDWYSHQRYQNAYHALNQNKNISLSLIQDILSGKYGFMCQYDRKIGADTIWSVVYDVKNQNIYRVEGNPSRKKFKKDLRWR</sequence>
<keyword evidence="2" id="KW-0808">Transferase</keyword>
<organism evidence="2 3">
    <name type="scientific">Allocoprobacillus halotolerans</name>
    <dbReference type="NCBI Taxonomy" id="2944914"/>
    <lineage>
        <taxon>Bacteria</taxon>
        <taxon>Bacillati</taxon>
        <taxon>Bacillota</taxon>
        <taxon>Erysipelotrichia</taxon>
        <taxon>Erysipelotrichales</taxon>
        <taxon>Erysipelotrichaceae</taxon>
        <taxon>Allocoprobacillus</taxon>
    </lineage>
</organism>
<dbReference type="GO" id="GO:0016746">
    <property type="term" value="F:acyltransferase activity"/>
    <property type="evidence" value="ECO:0007669"/>
    <property type="project" value="UniProtKB-KW"/>
</dbReference>
<keyword evidence="2" id="KW-0012">Acyltransferase</keyword>
<dbReference type="InterPro" id="IPR005079">
    <property type="entry name" value="Peptidase_C45_hydrolase"/>
</dbReference>
<dbReference type="InterPro" id="IPR047801">
    <property type="entry name" value="Peptidase_C45"/>
</dbReference>
<evidence type="ECO:0000313" key="3">
    <source>
        <dbReference type="Proteomes" id="UP001060112"/>
    </source>
</evidence>
<evidence type="ECO:0000313" key="2">
    <source>
        <dbReference type="EMBL" id="UTY40615.1"/>
    </source>
</evidence>
<dbReference type="InterPro" id="IPR047794">
    <property type="entry name" value="C45_proenzyme-like"/>
</dbReference>